<dbReference type="Proteomes" id="UP000238164">
    <property type="component" value="Chromosome 1"/>
</dbReference>
<dbReference type="KEGG" id="mgg:MPLG2_2229"/>
<feature type="transmembrane region" description="Helical" evidence="2">
    <location>
        <begin position="105"/>
        <end position="123"/>
    </location>
</feature>
<feature type="compositionally biased region" description="Basic and acidic residues" evidence="1">
    <location>
        <begin position="331"/>
        <end position="342"/>
    </location>
</feature>
<reference evidence="3 4" key="1">
    <citation type="submission" date="2018-02" db="EMBL/GenBank/DDBJ databases">
        <authorList>
            <person name="Cohen D.B."/>
            <person name="Kent A.D."/>
        </authorList>
    </citation>
    <scope>NUCLEOTIDE SEQUENCE [LARGE SCALE GENOMIC DNA]</scope>
    <source>
        <strain evidence="3">1</strain>
    </source>
</reference>
<feature type="transmembrane region" description="Helical" evidence="2">
    <location>
        <begin position="164"/>
        <end position="180"/>
    </location>
</feature>
<evidence type="ECO:0000256" key="2">
    <source>
        <dbReference type="SAM" id="Phobius"/>
    </source>
</evidence>
<feature type="transmembrane region" description="Helical" evidence="2">
    <location>
        <begin position="255"/>
        <end position="277"/>
    </location>
</feature>
<accession>A0A2N9JIN0</accession>
<dbReference type="EMBL" id="LT985188">
    <property type="protein sequence ID" value="SPD87259.1"/>
    <property type="molecule type" value="Genomic_DNA"/>
</dbReference>
<dbReference type="OrthoDB" id="291021at2"/>
<name>A0A2N9JIN0_9ACTN</name>
<dbReference type="NCBIfam" id="NF038403">
    <property type="entry name" value="perm_prefix_1"/>
    <property type="match status" value="1"/>
</dbReference>
<feature type="region of interest" description="Disordered" evidence="1">
    <location>
        <begin position="299"/>
        <end position="356"/>
    </location>
</feature>
<dbReference type="AlphaFoldDB" id="A0A2N9JIN0"/>
<evidence type="ECO:0000256" key="1">
    <source>
        <dbReference type="SAM" id="MobiDB-lite"/>
    </source>
</evidence>
<keyword evidence="2" id="KW-1133">Transmembrane helix</keyword>
<evidence type="ECO:0000313" key="3">
    <source>
        <dbReference type="EMBL" id="SPD87259.1"/>
    </source>
</evidence>
<evidence type="ECO:0000313" key="4">
    <source>
        <dbReference type="Proteomes" id="UP000238164"/>
    </source>
</evidence>
<dbReference type="RefSeq" id="WP_158681042.1">
    <property type="nucleotide sequence ID" value="NZ_BAAAGO010000004.1"/>
</dbReference>
<organism evidence="3 4">
    <name type="scientific">Micropruina glycogenica</name>
    <dbReference type="NCBI Taxonomy" id="75385"/>
    <lineage>
        <taxon>Bacteria</taxon>
        <taxon>Bacillati</taxon>
        <taxon>Actinomycetota</taxon>
        <taxon>Actinomycetes</taxon>
        <taxon>Propionibacteriales</taxon>
        <taxon>Nocardioidaceae</taxon>
        <taxon>Micropruina</taxon>
    </lineage>
</organism>
<keyword evidence="2" id="KW-0472">Membrane</keyword>
<keyword evidence="4" id="KW-1185">Reference proteome</keyword>
<feature type="transmembrane region" description="Helical" evidence="2">
    <location>
        <begin position="135"/>
        <end position="157"/>
    </location>
</feature>
<sequence length="356" mass="38446">MIRRTHKARVSRPVFDAPDPIDAYLDALWLSLRNQADRNDLVAEAEDHLREAVERQVASGTEPSAAHELALREFGDAALVARALVRTRLHTVPRPTPATRAAGRLGKWAGIAWLLAVATYVYQLCSNPWLAERYLLFQVVAGMATLLTSVLMFGLFARAGAARSPRLMLALPVTLLTLAGNTVFTWMWSITNLQLALTLWLALLECRRAGLWPGHGVGRLSVLIWPLAALVSRAGSLLRIGPLDEYGDYPLLDSWAFSCAAAAFALACWLIGSALASEPVDEAARVRLVPAMPIAVADPSSTPRTWPAGVAADGVTGSAASDHLSTTGSSRDTDRASTRRQPDSATQWGPPETHPH</sequence>
<dbReference type="InterPro" id="IPR047928">
    <property type="entry name" value="Perm_prefix_1"/>
</dbReference>
<keyword evidence="2" id="KW-0812">Transmembrane</keyword>
<protein>
    <submittedName>
        <fullName evidence="3">Uncharacterized protein</fullName>
    </submittedName>
</protein>
<gene>
    <name evidence="3" type="ORF">MPLG2_2229</name>
</gene>
<proteinExistence type="predicted"/>